<dbReference type="InterPro" id="IPR045617">
    <property type="entry name" value="DUF6445"/>
</dbReference>
<name>A0A3N1NS62_9GAMM</name>
<keyword evidence="2" id="KW-1185">Reference proteome</keyword>
<comment type="caution">
    <text evidence="1">The sequence shown here is derived from an EMBL/GenBank/DDBJ whole genome shotgun (WGS) entry which is preliminary data.</text>
</comment>
<dbReference type="OrthoDB" id="4048724at2"/>
<organism evidence="1 2">
    <name type="scientific">Marinimicrobium koreense</name>
    <dbReference type="NCBI Taxonomy" id="306545"/>
    <lineage>
        <taxon>Bacteria</taxon>
        <taxon>Pseudomonadati</taxon>
        <taxon>Pseudomonadota</taxon>
        <taxon>Gammaproteobacteria</taxon>
        <taxon>Cellvibrionales</taxon>
        <taxon>Cellvibrionaceae</taxon>
        <taxon>Marinimicrobium</taxon>
    </lineage>
</organism>
<protein>
    <submittedName>
        <fullName evidence="1">Uncharacterized protein</fullName>
    </submittedName>
</protein>
<dbReference type="Pfam" id="PF20043">
    <property type="entry name" value="DUF6445"/>
    <property type="match status" value="1"/>
</dbReference>
<gene>
    <name evidence="1" type="ORF">EDC38_2318</name>
</gene>
<evidence type="ECO:0000313" key="2">
    <source>
        <dbReference type="Proteomes" id="UP000273643"/>
    </source>
</evidence>
<proteinExistence type="predicted"/>
<dbReference type="AlphaFoldDB" id="A0A3N1NS62"/>
<dbReference type="EMBL" id="RJUK01000001">
    <property type="protein sequence ID" value="ROQ21692.1"/>
    <property type="molecule type" value="Genomic_DNA"/>
</dbReference>
<reference evidence="1 2" key="1">
    <citation type="submission" date="2018-11" db="EMBL/GenBank/DDBJ databases">
        <title>Genomic Encyclopedia of Type Strains, Phase IV (KMG-IV): sequencing the most valuable type-strain genomes for metagenomic binning, comparative biology and taxonomic classification.</title>
        <authorList>
            <person name="Goeker M."/>
        </authorList>
    </citation>
    <scope>NUCLEOTIDE SEQUENCE [LARGE SCALE GENOMIC DNA]</scope>
    <source>
        <strain evidence="1 2">DSM 16974</strain>
    </source>
</reference>
<dbReference type="Proteomes" id="UP000273643">
    <property type="component" value="Unassembled WGS sequence"/>
</dbReference>
<sequence>MEHVGEERTPVMIIDQLVEQPERLREEASHLNFTTQSRFFPGIRAPVSLSYQRFVLESLQGAMADAFGLSGRTLKFTMCQYSLVTTPPEQLSLLQRIPHFDSLEPEGLAAIHYLFRSGYGGTAFYRHRKTGFERLTEDRKVAYLRSLESENDGPNMPGRAYINGSTPLFEEIHRVEGVFNRMVVYPRNILHSGCIEADFHPDPDPLTGRLSINSFIDVVDLTP</sequence>
<evidence type="ECO:0000313" key="1">
    <source>
        <dbReference type="EMBL" id="ROQ21692.1"/>
    </source>
</evidence>
<accession>A0A3N1NS62</accession>